<feature type="region of interest" description="Disordered" evidence="8">
    <location>
        <begin position="1"/>
        <end position="44"/>
    </location>
</feature>
<evidence type="ECO:0000256" key="7">
    <source>
        <dbReference type="RuleBase" id="RU363032"/>
    </source>
</evidence>
<gene>
    <name evidence="10" type="ORF">BAQU_0985</name>
</gene>
<dbReference type="SUPFAM" id="SSF161098">
    <property type="entry name" value="MetI-like"/>
    <property type="match status" value="1"/>
</dbReference>
<keyword evidence="6 7" id="KW-0472">Membrane</keyword>
<comment type="caution">
    <text evidence="10">The sequence shown here is derived from an EMBL/GenBank/DDBJ whole genome shotgun (WGS) entry which is preliminary data.</text>
</comment>
<dbReference type="PROSITE" id="PS50928">
    <property type="entry name" value="ABC_TM1"/>
    <property type="match status" value="1"/>
</dbReference>
<name>A0A261G6T4_9BIFI</name>
<feature type="transmembrane region" description="Helical" evidence="7">
    <location>
        <begin position="142"/>
        <end position="164"/>
    </location>
</feature>
<dbReference type="InterPro" id="IPR035906">
    <property type="entry name" value="MetI-like_sf"/>
</dbReference>
<feature type="compositionally biased region" description="Low complexity" evidence="8">
    <location>
        <begin position="1"/>
        <end position="21"/>
    </location>
</feature>
<feature type="region of interest" description="Disordered" evidence="8">
    <location>
        <begin position="337"/>
        <end position="380"/>
    </location>
</feature>
<feature type="transmembrane region" description="Helical" evidence="7">
    <location>
        <begin position="54"/>
        <end position="73"/>
    </location>
</feature>
<feature type="transmembrane region" description="Helical" evidence="7">
    <location>
        <begin position="114"/>
        <end position="135"/>
    </location>
</feature>
<evidence type="ECO:0000256" key="6">
    <source>
        <dbReference type="ARBA" id="ARBA00023136"/>
    </source>
</evidence>
<evidence type="ECO:0000259" key="9">
    <source>
        <dbReference type="PROSITE" id="PS50928"/>
    </source>
</evidence>
<feature type="domain" description="ABC transmembrane type-1" evidence="9">
    <location>
        <begin position="108"/>
        <end position="297"/>
    </location>
</feature>
<feature type="compositionally biased region" description="Basic and acidic residues" evidence="8">
    <location>
        <begin position="365"/>
        <end position="380"/>
    </location>
</feature>
<dbReference type="PANTHER" id="PTHR30614">
    <property type="entry name" value="MEMBRANE COMPONENT OF AMINO ACID ABC TRANSPORTER"/>
    <property type="match status" value="1"/>
</dbReference>
<dbReference type="OrthoDB" id="4543034at2"/>
<dbReference type="InterPro" id="IPR010065">
    <property type="entry name" value="AA_ABC_transptr_permease_3TM"/>
</dbReference>
<evidence type="ECO:0000256" key="8">
    <source>
        <dbReference type="SAM" id="MobiDB-lite"/>
    </source>
</evidence>
<keyword evidence="4 7" id="KW-0812">Transmembrane</keyword>
<dbReference type="GO" id="GO:0022857">
    <property type="term" value="F:transmembrane transporter activity"/>
    <property type="evidence" value="ECO:0007669"/>
    <property type="project" value="InterPro"/>
</dbReference>
<dbReference type="GO" id="GO:0006865">
    <property type="term" value="P:amino acid transport"/>
    <property type="evidence" value="ECO:0007669"/>
    <property type="project" value="TreeGrafter"/>
</dbReference>
<evidence type="ECO:0000313" key="11">
    <source>
        <dbReference type="Proteomes" id="UP000216451"/>
    </source>
</evidence>
<reference evidence="10 11" key="1">
    <citation type="journal article" date="2017" name="BMC Genomics">
        <title>Comparative genomic and phylogenomic analyses of the Bifidobacteriaceae family.</title>
        <authorList>
            <person name="Lugli G.A."/>
            <person name="Milani C."/>
            <person name="Turroni F."/>
            <person name="Duranti S."/>
            <person name="Mancabelli L."/>
            <person name="Mangifesta M."/>
            <person name="Ferrario C."/>
            <person name="Modesto M."/>
            <person name="Mattarelli P."/>
            <person name="Jiri K."/>
            <person name="van Sinderen D."/>
            <person name="Ventura M."/>
        </authorList>
    </citation>
    <scope>NUCLEOTIDE SEQUENCE [LARGE SCALE GENOMIC DNA]</scope>
    <source>
        <strain evidence="10 11">LMG 28769</strain>
    </source>
</reference>
<evidence type="ECO:0000313" key="10">
    <source>
        <dbReference type="EMBL" id="OZG66913.1"/>
    </source>
</evidence>
<dbReference type="RefSeq" id="WP_094693288.1">
    <property type="nucleotide sequence ID" value="NZ_CALENZ010000014.1"/>
</dbReference>
<comment type="similarity">
    <text evidence="7">Belongs to the binding-protein-dependent transport system permease family.</text>
</comment>
<proteinExistence type="inferred from homology"/>
<evidence type="ECO:0000256" key="3">
    <source>
        <dbReference type="ARBA" id="ARBA00022475"/>
    </source>
</evidence>
<dbReference type="AlphaFoldDB" id="A0A261G6T4"/>
<evidence type="ECO:0000256" key="5">
    <source>
        <dbReference type="ARBA" id="ARBA00022989"/>
    </source>
</evidence>
<keyword evidence="5 7" id="KW-1133">Transmembrane helix</keyword>
<feature type="transmembrane region" description="Helical" evidence="7">
    <location>
        <begin position="276"/>
        <end position="297"/>
    </location>
</feature>
<dbReference type="GeneID" id="98295651"/>
<dbReference type="EMBL" id="MWXA01000005">
    <property type="protein sequence ID" value="OZG66913.1"/>
    <property type="molecule type" value="Genomic_DNA"/>
</dbReference>
<dbReference type="InterPro" id="IPR043429">
    <property type="entry name" value="ArtM/GltK/GlnP/TcyL/YhdX-like"/>
</dbReference>
<keyword evidence="2 7" id="KW-0813">Transport</keyword>
<accession>A0A261G6T4</accession>
<keyword evidence="11" id="KW-1185">Reference proteome</keyword>
<dbReference type="Proteomes" id="UP000216451">
    <property type="component" value="Unassembled WGS sequence"/>
</dbReference>
<organism evidence="10 11">
    <name type="scientific">Bifidobacterium aquikefiri</name>
    <dbReference type="NCBI Taxonomy" id="1653207"/>
    <lineage>
        <taxon>Bacteria</taxon>
        <taxon>Bacillati</taxon>
        <taxon>Actinomycetota</taxon>
        <taxon>Actinomycetes</taxon>
        <taxon>Bifidobacteriales</taxon>
        <taxon>Bifidobacteriaceae</taxon>
        <taxon>Bifidobacterium</taxon>
    </lineage>
</organism>
<dbReference type="Pfam" id="PF00528">
    <property type="entry name" value="BPD_transp_1"/>
    <property type="match status" value="1"/>
</dbReference>
<dbReference type="Gene3D" id="1.10.3720.10">
    <property type="entry name" value="MetI-like"/>
    <property type="match status" value="1"/>
</dbReference>
<sequence>MSATTSAISSLSGSPTPSSAPDSAENQPKLTRRAPDDKRSVLFDEPGPKARRKIAIANTIGAIVFIVLIALVLRRLANPPQGQNQLSWSLWKPALDWQAWQDFYLPGLLSTVKATILAVIGSVLFGIVFGIGRLLNFGPIRWLSSIIVEFCRAVPVLLFMIFLWQAFAAFGFADNSAFLAVTWGLILYNGSVVAELVRSGVGNLPHGQREAALALGMSPVRSLMSVEVPQALIAMLPALITQLVVVLKDTALGSIITYTELLQESRRLGSSYFNMLQALVVAAVIYFVLSYLLSRLAEGLPNRMQRRTAGFAVEPVQAPIAILDPSNTSMIERAEERELPLSGTEPDFHDHYHGSNAVSGHWRTSHQEHGHEPMRSDPKE</sequence>
<dbReference type="InterPro" id="IPR000515">
    <property type="entry name" value="MetI-like"/>
</dbReference>
<dbReference type="GO" id="GO:0043190">
    <property type="term" value="C:ATP-binding cassette (ABC) transporter complex"/>
    <property type="evidence" value="ECO:0007669"/>
    <property type="project" value="InterPro"/>
</dbReference>
<evidence type="ECO:0000256" key="1">
    <source>
        <dbReference type="ARBA" id="ARBA00004651"/>
    </source>
</evidence>
<dbReference type="PANTHER" id="PTHR30614:SF21">
    <property type="entry name" value="AMINO ACID ABC TRANSPORTER PERMEASE"/>
    <property type="match status" value="1"/>
</dbReference>
<dbReference type="NCBIfam" id="TIGR01726">
    <property type="entry name" value="HEQRo_perm_3TM"/>
    <property type="match status" value="1"/>
</dbReference>
<evidence type="ECO:0000256" key="4">
    <source>
        <dbReference type="ARBA" id="ARBA00022692"/>
    </source>
</evidence>
<protein>
    <submittedName>
        <fullName evidence="10">ABC transporter permease</fullName>
    </submittedName>
</protein>
<dbReference type="CDD" id="cd06261">
    <property type="entry name" value="TM_PBP2"/>
    <property type="match status" value="1"/>
</dbReference>
<evidence type="ECO:0000256" key="2">
    <source>
        <dbReference type="ARBA" id="ARBA00022448"/>
    </source>
</evidence>
<feature type="compositionally biased region" description="Basic and acidic residues" evidence="8">
    <location>
        <begin position="33"/>
        <end position="44"/>
    </location>
</feature>
<comment type="subcellular location">
    <subcellularLocation>
        <location evidence="1 7">Cell membrane</location>
        <topology evidence="1 7">Multi-pass membrane protein</topology>
    </subcellularLocation>
</comment>
<keyword evidence="3" id="KW-1003">Cell membrane</keyword>